<proteinExistence type="predicted"/>
<gene>
    <name evidence="1" type="ORF">E2558_07620</name>
</gene>
<dbReference type="Pfam" id="PF08877">
    <property type="entry name" value="MepB-like"/>
    <property type="match status" value="1"/>
</dbReference>
<evidence type="ECO:0000313" key="2">
    <source>
        <dbReference type="Proteomes" id="UP000297459"/>
    </source>
</evidence>
<dbReference type="Gene3D" id="3.40.1350.140">
    <property type="entry name" value="MepB-like"/>
    <property type="match status" value="1"/>
</dbReference>
<evidence type="ECO:0000313" key="1">
    <source>
        <dbReference type="EMBL" id="TGN27709.1"/>
    </source>
</evidence>
<accession>A0A4Z1BRU5</accession>
<dbReference type="RefSeq" id="WP_070548272.1">
    <property type="nucleotide sequence ID" value="NZ_BMCY01000002.1"/>
</dbReference>
<dbReference type="InterPro" id="IPR038231">
    <property type="entry name" value="MepB-like_sf"/>
</dbReference>
<dbReference type="EMBL" id="SRPJ01000002">
    <property type="protein sequence ID" value="TGN27709.1"/>
    <property type="molecule type" value="Genomic_DNA"/>
</dbReference>
<protein>
    <submittedName>
        <fullName evidence="1">MepB protein</fullName>
    </submittedName>
</protein>
<dbReference type="Proteomes" id="UP000297459">
    <property type="component" value="Unassembled WGS sequence"/>
</dbReference>
<reference evidence="1 2" key="1">
    <citation type="submission" date="2019-04" db="EMBL/GenBank/DDBJ databases">
        <title>Genomic characterization of Staphylococcus petrasii strains.</title>
        <authorList>
            <person name="Vrbovska V."/>
            <person name="Kovarovic V."/>
            <person name="Maslanova I."/>
            <person name="Indrakova A."/>
            <person name="Petras P."/>
            <person name="Sedo O."/>
            <person name="Svec P."/>
            <person name="Fisarova L."/>
            <person name="Sedlacek I."/>
            <person name="Doskar J."/>
            <person name="Pantucek R."/>
        </authorList>
    </citation>
    <scope>NUCLEOTIDE SEQUENCE [LARGE SCALE GENOMIC DNA]</scope>
    <source>
        <strain evidence="1 2">CCM 8529</strain>
    </source>
</reference>
<comment type="caution">
    <text evidence="1">The sequence shown here is derived from an EMBL/GenBank/DDBJ whole genome shotgun (WGS) entry which is preliminary data.</text>
</comment>
<keyword evidence="2" id="KW-1185">Reference proteome</keyword>
<organism evidence="1 2">
    <name type="scientific">Staphylococcus pragensis</name>
    <dbReference type="NCBI Taxonomy" id="1611836"/>
    <lineage>
        <taxon>Bacteria</taxon>
        <taxon>Bacillati</taxon>
        <taxon>Bacillota</taxon>
        <taxon>Bacilli</taxon>
        <taxon>Bacillales</taxon>
        <taxon>Staphylococcaceae</taxon>
        <taxon>Staphylococcus</taxon>
    </lineage>
</organism>
<dbReference type="InterPro" id="IPR011235">
    <property type="entry name" value="MepB-like"/>
</dbReference>
<name>A0A4Z1BRU5_9STAP</name>
<dbReference type="PIRSF" id="PIRSF032285">
    <property type="entry name" value="UCP032285"/>
    <property type="match status" value="1"/>
</dbReference>
<sequence>MNSNYISIAFLNEIPLFDRNFSLIKHEFEQWNQEYEAFNFEFNGVEFKSRLAKKTPKKSGYFVAFWCKNEINKNRPFNFDESKDKLIINILDESKKGQFIFPKELLVKKGIISSEKHKGKMAIRVYPSWEQSLNKTAVSTQKWQIPYFLDFSKGFDKKKIKELYLG</sequence>
<dbReference type="AlphaFoldDB" id="A0A4Z1BRU5"/>